<dbReference type="EMBL" id="WWEO01000045">
    <property type="protein sequence ID" value="NCD72552.1"/>
    <property type="molecule type" value="Genomic_DNA"/>
</dbReference>
<reference evidence="1" key="2">
    <citation type="submission" date="2020-10" db="EMBL/GenBank/DDBJ databases">
        <title>Mucilaginibacter sp. nov., isolated from soil.</title>
        <authorList>
            <person name="Jeon C.O."/>
        </authorList>
    </citation>
    <scope>NUCLEOTIDE SEQUENCE</scope>
    <source>
        <strain evidence="1">R11</strain>
    </source>
</reference>
<evidence type="ECO:0000313" key="2">
    <source>
        <dbReference type="Proteomes" id="UP000638732"/>
    </source>
</evidence>
<dbReference type="SUPFAM" id="SSF140736">
    <property type="entry name" value="Rv1873-like"/>
    <property type="match status" value="1"/>
</dbReference>
<reference evidence="1" key="1">
    <citation type="submission" date="2020-01" db="EMBL/GenBank/DDBJ databases">
        <authorList>
            <person name="Seo Y.L."/>
        </authorList>
    </citation>
    <scope>NUCLEOTIDE SEQUENCE</scope>
    <source>
        <strain evidence="1">R11</strain>
    </source>
</reference>
<dbReference type="InterPro" id="IPR014937">
    <property type="entry name" value="DUF1810"/>
</dbReference>
<dbReference type="Proteomes" id="UP000638732">
    <property type="component" value="Unassembled WGS sequence"/>
</dbReference>
<proteinExistence type="predicted"/>
<organism evidence="1 2">
    <name type="scientific">Mucilaginibacter agri</name>
    <dbReference type="NCBI Taxonomy" id="2695265"/>
    <lineage>
        <taxon>Bacteria</taxon>
        <taxon>Pseudomonadati</taxon>
        <taxon>Bacteroidota</taxon>
        <taxon>Sphingobacteriia</taxon>
        <taxon>Sphingobacteriales</taxon>
        <taxon>Sphingobacteriaceae</taxon>
        <taxon>Mucilaginibacter</taxon>
    </lineage>
</organism>
<gene>
    <name evidence="1" type="ORF">GSY63_24520</name>
</gene>
<dbReference type="AlphaFoldDB" id="A0A965ZM33"/>
<comment type="caution">
    <text evidence="1">The sequence shown here is derived from an EMBL/GenBank/DDBJ whole genome shotgun (WGS) entry which is preliminary data.</text>
</comment>
<dbReference type="RefSeq" id="WP_166588492.1">
    <property type="nucleotide sequence ID" value="NZ_WWEO01000045.1"/>
</dbReference>
<keyword evidence="2" id="KW-1185">Reference proteome</keyword>
<dbReference type="Gene3D" id="1.25.40.380">
    <property type="entry name" value="Protein of unknown function DUF1810"/>
    <property type="match status" value="1"/>
</dbReference>
<name>A0A965ZM33_9SPHI</name>
<dbReference type="Pfam" id="PF08837">
    <property type="entry name" value="DUF1810"/>
    <property type="match status" value="1"/>
</dbReference>
<evidence type="ECO:0000313" key="1">
    <source>
        <dbReference type="EMBL" id="NCD72552.1"/>
    </source>
</evidence>
<dbReference type="InterPro" id="IPR036287">
    <property type="entry name" value="Rv1873-like_sf"/>
</dbReference>
<protein>
    <submittedName>
        <fullName evidence="1">DUF1810 family protein</fullName>
    </submittedName>
</protein>
<sequence length="140" mass="15935">MYGNENLQRFLDAQSNDYAAALREIQSGRKRGHWMWYIFPQIAGLGYSEMARYYAIKDYREAIDYLAHPLLSRRLIEISQAVLVNPAKTATQILGSPDDIKLRSCMTLFAILPGANPVFEAVLKKYFDSQKDAATIQLLT</sequence>
<dbReference type="PIRSF" id="PIRSF008546">
    <property type="entry name" value="UCP008546"/>
    <property type="match status" value="1"/>
</dbReference>
<accession>A0A965ZM33</accession>